<organism evidence="20 21">
    <name type="scientific">Heterostelium pallidum (strain ATCC 26659 / Pp 5 / PN500)</name>
    <name type="common">Cellular slime mold</name>
    <name type="synonym">Polysphondylium pallidum</name>
    <dbReference type="NCBI Taxonomy" id="670386"/>
    <lineage>
        <taxon>Eukaryota</taxon>
        <taxon>Amoebozoa</taxon>
        <taxon>Evosea</taxon>
        <taxon>Eumycetozoa</taxon>
        <taxon>Dictyostelia</taxon>
        <taxon>Acytosteliales</taxon>
        <taxon>Acytosteliaceae</taxon>
        <taxon>Heterostelium</taxon>
    </lineage>
</organism>
<comment type="cofactor">
    <cofactor evidence="19">
        <name>Zn(2+)</name>
        <dbReference type="ChEBI" id="CHEBI:29105"/>
    </cofactor>
    <text evidence="19">Binds 1 zinc ion per subunit.</text>
</comment>
<dbReference type="GO" id="GO:0004177">
    <property type="term" value="F:aminopeptidase activity"/>
    <property type="evidence" value="ECO:0007669"/>
    <property type="project" value="UniProtKB-KW"/>
</dbReference>
<dbReference type="InterPro" id="IPR005317">
    <property type="entry name" value="Dipeptidyl-peptase3"/>
</dbReference>
<keyword evidence="11 19" id="KW-0862">Zinc</keyword>
<keyword evidence="7" id="KW-0963">Cytoplasm</keyword>
<dbReference type="OMA" id="QRYWIRD"/>
<keyword evidence="12" id="KW-0007">Acetylation</keyword>
<sequence>MGAGIALVATLLPLDGQHEVNLSHLILNKKVSNLKDEIDIICFSLVCKRCNLHYSLSSFQQPKQNTKSCNFTIQRYNYSSQTVQSLSTSILNQQQNNNQQQTMTAALNIDQALLKEYLVPPEVPIYKLDVKESFKNLTPKEKLYSHHYSQAAWWGSLICLGQTSVESQHIFDLFQRMYSLKNNDALKATVIPSIVTEQEYSDILQYAAQFYGNMGNYLSFGDTKFIPRTPKEKFAAVVASYNDAQLNQLWSQCGDLIYSLGQRERELGLEENGLSTYYSPDIKRSEIELVQKFMDSQKISPYNTRLFKKTVDGKLIYQLLTASAQVTKQPENFEFEGITIQITYGDWSQYMEKVVFHLEQATQYCANDNQLNMTRKYIDSFKHGSIDDHKDSQRWWIKDISPVVETNIGFIESYRDPFGVRGEFEGFVSIVNKEMSKKLGDMINEATKFIPLLPWPREFEKDVFKKPDFTSLEVLTFASSGVPAGINIPNYDDIRQSEGFKNVSLGNVIAARKEERVTFIRDEDQSLFNKLMTEAFEVQVAIHESFGHGAGKLFTKDKDGTLNFDPATKNPLTGQPIDTDKEVYHAGATYDSVFKSLGSAMEECRAECAGVYLCVNQEILALFGHKGQNALDIFFVNWLIMARAGICALEFYSPASKSWKQAHMQGRYAILQVLLRAGQGLVKLDITNDNVLISLDRTKIESVGIPAIGEFLKRIMVLKATANVVEANKLFDDYTAVPEDFLKLREIVLQQKKPRKVFVQAHTYIANGEVVLQEFNDNAVGVIESMVTRFPVGN</sequence>
<feature type="binding site" evidence="19">
    <location>
        <position position="603"/>
    </location>
    <ligand>
        <name>Zn(2+)</name>
        <dbReference type="ChEBI" id="CHEBI:29105"/>
        <note>catalytic</note>
    </ligand>
</feature>
<evidence type="ECO:0000256" key="15">
    <source>
        <dbReference type="ARBA" id="ARBA00032119"/>
    </source>
</evidence>
<evidence type="ECO:0000256" key="5">
    <source>
        <dbReference type="ARBA" id="ARBA00014713"/>
    </source>
</evidence>
<dbReference type="FunCoup" id="D3BE79">
    <property type="interactions" value="447"/>
</dbReference>
<dbReference type="InterPro" id="IPR039461">
    <property type="entry name" value="Peptidase_M49"/>
</dbReference>
<dbReference type="FunFam" id="3.30.540.30:FF:000001">
    <property type="entry name" value="Dipeptidyl peptidase 3"/>
    <property type="match status" value="1"/>
</dbReference>
<keyword evidence="21" id="KW-1185">Reference proteome</keyword>
<dbReference type="FunFam" id="3.30.540.30:FF:000002">
    <property type="entry name" value="Dipeptidyl peptidase 3"/>
    <property type="match status" value="1"/>
</dbReference>
<evidence type="ECO:0000256" key="2">
    <source>
        <dbReference type="ARBA" id="ARBA00004496"/>
    </source>
</evidence>
<dbReference type="GO" id="GO:0008270">
    <property type="term" value="F:zinc ion binding"/>
    <property type="evidence" value="ECO:0007669"/>
    <property type="project" value="UniProtKB-ARBA"/>
</dbReference>
<evidence type="ECO:0000256" key="1">
    <source>
        <dbReference type="ARBA" id="ARBA00001336"/>
    </source>
</evidence>
<feature type="binding site" evidence="19">
    <location>
        <position position="543"/>
    </location>
    <ligand>
        <name>Zn(2+)</name>
        <dbReference type="ChEBI" id="CHEBI:29105"/>
        <note>catalytic</note>
    </ligand>
</feature>
<keyword evidence="8" id="KW-0645">Protease</keyword>
<protein>
    <recommendedName>
        <fullName evidence="5">Dipeptidyl peptidase 3</fullName>
        <ecNumber evidence="4">3.4.14.4</ecNumber>
    </recommendedName>
    <alternativeName>
        <fullName evidence="14">Dipeptidyl aminopeptidase III</fullName>
    </alternativeName>
    <alternativeName>
        <fullName evidence="16">Dipeptidyl arylamidase III</fullName>
    </alternativeName>
    <alternativeName>
        <fullName evidence="15">Dipeptidyl peptidase III</fullName>
    </alternativeName>
    <alternativeName>
        <fullName evidence="17">Enkephalinase B</fullName>
    </alternativeName>
</protein>
<dbReference type="FunFam" id="3.30.540.30:FF:000003">
    <property type="entry name" value="Dipeptidyl peptidase 3"/>
    <property type="match status" value="1"/>
</dbReference>
<dbReference type="PIRSF" id="PIRSF007828">
    <property type="entry name" value="Dipeptidyl-peptidase_III"/>
    <property type="match status" value="1"/>
</dbReference>
<dbReference type="Pfam" id="PF03571">
    <property type="entry name" value="Peptidase_M49"/>
    <property type="match status" value="1"/>
</dbReference>
<dbReference type="PANTHER" id="PTHR23422:SF11">
    <property type="entry name" value="DIPEPTIDYL PEPTIDASE 3"/>
    <property type="match status" value="1"/>
</dbReference>
<evidence type="ECO:0000256" key="9">
    <source>
        <dbReference type="ARBA" id="ARBA00022723"/>
    </source>
</evidence>
<evidence type="ECO:0000256" key="8">
    <source>
        <dbReference type="ARBA" id="ARBA00022670"/>
    </source>
</evidence>
<evidence type="ECO:0000256" key="14">
    <source>
        <dbReference type="ARBA" id="ARBA00031288"/>
    </source>
</evidence>
<evidence type="ECO:0000256" key="12">
    <source>
        <dbReference type="ARBA" id="ARBA00022990"/>
    </source>
</evidence>
<evidence type="ECO:0000256" key="7">
    <source>
        <dbReference type="ARBA" id="ARBA00022490"/>
    </source>
</evidence>
<evidence type="ECO:0000313" key="20">
    <source>
        <dbReference type="EMBL" id="EFA80210.1"/>
    </source>
</evidence>
<keyword evidence="9 19" id="KW-0479">Metal-binding</keyword>
<dbReference type="Proteomes" id="UP000001396">
    <property type="component" value="Unassembled WGS sequence"/>
</dbReference>
<evidence type="ECO:0000256" key="17">
    <source>
        <dbReference type="ARBA" id="ARBA00080117"/>
    </source>
</evidence>
<evidence type="ECO:0000256" key="6">
    <source>
        <dbReference type="ARBA" id="ARBA00022438"/>
    </source>
</evidence>
<keyword evidence="6" id="KW-0031">Aminopeptidase</keyword>
<dbReference type="AlphaFoldDB" id="D3BE79"/>
<evidence type="ECO:0000256" key="13">
    <source>
        <dbReference type="ARBA" id="ARBA00023049"/>
    </source>
</evidence>
<evidence type="ECO:0000256" key="19">
    <source>
        <dbReference type="PIRSR" id="PIRSR007828-2"/>
    </source>
</evidence>
<name>D3BE79_HETP5</name>
<gene>
    <name evidence="20" type="primary">dpp3-2</name>
    <name evidence="20" type="ORF">PPL_07033</name>
</gene>
<dbReference type="InParanoid" id="D3BE79"/>
<reference evidence="20 21" key="1">
    <citation type="journal article" date="2011" name="Genome Res.">
        <title>Phylogeny-wide analysis of social amoeba genomes highlights ancient origins for complex intercellular communication.</title>
        <authorList>
            <person name="Heidel A.J."/>
            <person name="Lawal H.M."/>
            <person name="Felder M."/>
            <person name="Schilde C."/>
            <person name="Helps N.R."/>
            <person name="Tunggal B."/>
            <person name="Rivero F."/>
            <person name="John U."/>
            <person name="Schleicher M."/>
            <person name="Eichinger L."/>
            <person name="Platzer M."/>
            <person name="Noegel A.A."/>
            <person name="Schaap P."/>
            <person name="Gloeckner G."/>
        </authorList>
    </citation>
    <scope>NUCLEOTIDE SEQUENCE [LARGE SCALE GENOMIC DNA]</scope>
    <source>
        <strain evidence="21">ATCC 26659 / Pp 5 / PN500</strain>
    </source>
</reference>
<comment type="catalytic activity">
    <reaction evidence="1">
        <text>Release of an N-terminal dipeptide from a peptide comprising four or more residues, with broad specificity. Also acts on dipeptidyl 2-naphthylamides.</text>
        <dbReference type="EC" id="3.4.14.4"/>
    </reaction>
</comment>
<evidence type="ECO:0000256" key="10">
    <source>
        <dbReference type="ARBA" id="ARBA00022801"/>
    </source>
</evidence>
<dbReference type="STRING" id="670386.D3BE79"/>
<dbReference type="MEROPS" id="M49.A02"/>
<dbReference type="PANTHER" id="PTHR23422">
    <property type="entry name" value="DIPEPTIDYL PEPTIDASE III-RELATED"/>
    <property type="match status" value="1"/>
</dbReference>
<evidence type="ECO:0000256" key="18">
    <source>
        <dbReference type="PIRSR" id="PIRSR007828-1"/>
    </source>
</evidence>
<evidence type="ECO:0000256" key="3">
    <source>
        <dbReference type="ARBA" id="ARBA00010200"/>
    </source>
</evidence>
<keyword evidence="10" id="KW-0378">Hydrolase</keyword>
<dbReference type="GO" id="GO:0006508">
    <property type="term" value="P:proteolysis"/>
    <property type="evidence" value="ECO:0007669"/>
    <property type="project" value="UniProtKB-KW"/>
</dbReference>
<dbReference type="GO" id="GO:0008235">
    <property type="term" value="F:metalloexopeptidase activity"/>
    <property type="evidence" value="ECO:0007669"/>
    <property type="project" value="InterPro"/>
</dbReference>
<dbReference type="RefSeq" id="XP_020432330.1">
    <property type="nucleotide sequence ID" value="XM_020577882.1"/>
</dbReference>
<feature type="binding site" evidence="19">
    <location>
        <position position="548"/>
    </location>
    <ligand>
        <name>Zn(2+)</name>
        <dbReference type="ChEBI" id="CHEBI:29105"/>
        <note>catalytic</note>
    </ligand>
</feature>
<evidence type="ECO:0000256" key="16">
    <source>
        <dbReference type="ARBA" id="ARBA00078364"/>
    </source>
</evidence>
<dbReference type="GeneID" id="31362514"/>
<evidence type="ECO:0000256" key="11">
    <source>
        <dbReference type="ARBA" id="ARBA00022833"/>
    </source>
</evidence>
<comment type="subcellular location">
    <subcellularLocation>
        <location evidence="2">Cytoplasm</location>
    </subcellularLocation>
</comment>
<keyword evidence="13" id="KW-0482">Metalloprotease</keyword>
<dbReference type="GO" id="GO:0008239">
    <property type="term" value="F:dipeptidyl-peptidase activity"/>
    <property type="evidence" value="ECO:0007669"/>
    <property type="project" value="UniProtKB-EC"/>
</dbReference>
<evidence type="ECO:0000256" key="4">
    <source>
        <dbReference type="ARBA" id="ARBA00012063"/>
    </source>
</evidence>
<comment type="caution">
    <text evidence="20">The sequence shown here is derived from an EMBL/GenBank/DDBJ whole genome shotgun (WGS) entry which is preliminary data.</text>
</comment>
<dbReference type="EMBL" id="ADBJ01000031">
    <property type="protein sequence ID" value="EFA80210.1"/>
    <property type="molecule type" value="Genomic_DNA"/>
</dbReference>
<dbReference type="GO" id="GO:0005737">
    <property type="term" value="C:cytoplasm"/>
    <property type="evidence" value="ECO:0007669"/>
    <property type="project" value="UniProtKB-SubCell"/>
</dbReference>
<dbReference type="EC" id="3.4.14.4" evidence="4"/>
<comment type="similarity">
    <text evidence="3">Belongs to the peptidase M49 family.</text>
</comment>
<dbReference type="Gene3D" id="3.30.540.30">
    <property type="match status" value="2"/>
</dbReference>
<feature type="active site" evidence="18">
    <location>
        <position position="544"/>
    </location>
</feature>
<accession>D3BE79</accession>
<dbReference type="Gene3D" id="3.30.70.2600">
    <property type="match status" value="1"/>
</dbReference>
<evidence type="ECO:0000313" key="21">
    <source>
        <dbReference type="Proteomes" id="UP000001396"/>
    </source>
</evidence>
<proteinExistence type="inferred from homology"/>